<feature type="domain" description="Nudix hydrolase" evidence="9">
    <location>
        <begin position="1"/>
        <end position="131"/>
    </location>
</feature>
<dbReference type="GO" id="GO:0004787">
    <property type="term" value="F:thiamine diphosphate phosphatase activity"/>
    <property type="evidence" value="ECO:0007669"/>
    <property type="project" value="InterPro"/>
</dbReference>
<name>A0A264VYE4_PRORE</name>
<dbReference type="PROSITE" id="PS51462">
    <property type="entry name" value="NUDIX"/>
    <property type="match status" value="1"/>
</dbReference>
<evidence type="ECO:0000259" key="9">
    <source>
        <dbReference type="PROSITE" id="PS51462"/>
    </source>
</evidence>
<dbReference type="Proteomes" id="UP000216001">
    <property type="component" value="Unassembled WGS sequence"/>
</dbReference>
<dbReference type="PROSITE" id="PS00893">
    <property type="entry name" value="NUDIX_BOX"/>
    <property type="match status" value="1"/>
</dbReference>
<evidence type="ECO:0000313" key="11">
    <source>
        <dbReference type="EMBL" id="MBW3117820.1"/>
    </source>
</evidence>
<keyword evidence="5 7" id="KW-0378">Hydrolase</keyword>
<dbReference type="GO" id="GO:0017111">
    <property type="term" value="F:ribonucleoside triphosphate phosphatase activity"/>
    <property type="evidence" value="ECO:0007669"/>
    <property type="project" value="InterPro"/>
</dbReference>
<dbReference type="InterPro" id="IPR020084">
    <property type="entry name" value="NUDIX_hydrolase_CS"/>
</dbReference>
<evidence type="ECO:0000256" key="2">
    <source>
        <dbReference type="ARBA" id="ARBA00007608"/>
    </source>
</evidence>
<dbReference type="InterPro" id="IPR000086">
    <property type="entry name" value="NUDIX_hydrolase_dom"/>
</dbReference>
<dbReference type="InterPro" id="IPR033713">
    <property type="entry name" value="NudJ"/>
</dbReference>
<dbReference type="PRINTS" id="PR00502">
    <property type="entry name" value="NUDIXFAMILY"/>
</dbReference>
<dbReference type="SUPFAM" id="SSF55811">
    <property type="entry name" value="Nudix"/>
    <property type="match status" value="1"/>
</dbReference>
<reference evidence="10" key="2">
    <citation type="submission" date="2020-05" db="EMBL/GenBank/DDBJ databases">
        <authorList>
            <person name="Delgado-Blas J."/>
        </authorList>
    </citation>
    <scope>NUCLEOTIDE SEQUENCE</scope>
    <source>
        <strain evidence="10">BB1453</strain>
    </source>
</reference>
<keyword evidence="6 8" id="KW-0460">Magnesium</keyword>
<dbReference type="GeneID" id="92274626"/>
<sequence>MFKPNVTVATVVHAQGKFLVVEEWINDKPTWNQPAGHLEAGETILQAAERELLEETGIKATPTQLIKIHQWIAPDKTQFIRFLFAVELESICETQPQDSDISECHWLTAQEILDSNCLRSPLVAESLRCFLTGKHYPLDILTAYGDHYR</sequence>
<evidence type="ECO:0000256" key="6">
    <source>
        <dbReference type="ARBA" id="ARBA00022842"/>
    </source>
</evidence>
<gene>
    <name evidence="8 10" type="primary">nudJ</name>
    <name evidence="12" type="ORF">CHI95_00580</name>
    <name evidence="10" type="ORF">GHA_01042</name>
    <name evidence="11" type="ORF">KYI77_15310</name>
</gene>
<evidence type="ECO:0000313" key="13">
    <source>
        <dbReference type="Proteomes" id="UP000216001"/>
    </source>
</evidence>
<reference evidence="11" key="3">
    <citation type="submission" date="2021-07" db="EMBL/GenBank/DDBJ databases">
        <authorList>
            <person name="Stanton E."/>
        </authorList>
    </citation>
    <scope>NUCLEOTIDE SEQUENCE</scope>
    <source>
        <strain evidence="11">2021EL-01139</strain>
    </source>
</reference>
<dbReference type="GO" id="GO:0017110">
    <property type="term" value="F:nucleoside diphosphate phosphatase activity"/>
    <property type="evidence" value="ECO:0007669"/>
    <property type="project" value="InterPro"/>
</dbReference>
<comment type="similarity">
    <text evidence="2 8">Belongs to the Nudix hydrolase family. NudJ subfamily.</text>
</comment>
<comment type="subunit">
    <text evidence="3 8">Monomer.</text>
</comment>
<dbReference type="Proteomes" id="UP000834611">
    <property type="component" value="Unassembled WGS sequence"/>
</dbReference>
<evidence type="ECO:0000313" key="10">
    <source>
        <dbReference type="EMBL" id="CAB5676632.1"/>
    </source>
</evidence>
<evidence type="ECO:0000256" key="8">
    <source>
        <dbReference type="RuleBase" id="RU364043"/>
    </source>
</evidence>
<dbReference type="Proteomes" id="UP001155882">
    <property type="component" value="Unassembled WGS sequence"/>
</dbReference>
<dbReference type="EMBL" id="JAHWLI010000053">
    <property type="protein sequence ID" value="MBW3117820.1"/>
    <property type="molecule type" value="Genomic_DNA"/>
</dbReference>
<evidence type="ECO:0000256" key="7">
    <source>
        <dbReference type="RuleBase" id="RU003476"/>
    </source>
</evidence>
<dbReference type="AlphaFoldDB" id="A0A264VYE4"/>
<evidence type="ECO:0000256" key="4">
    <source>
        <dbReference type="ARBA" id="ARBA00015552"/>
    </source>
</evidence>
<organism evidence="12 13">
    <name type="scientific">Providencia rettgeri</name>
    <dbReference type="NCBI Taxonomy" id="587"/>
    <lineage>
        <taxon>Bacteria</taxon>
        <taxon>Pseudomonadati</taxon>
        <taxon>Pseudomonadota</taxon>
        <taxon>Gammaproteobacteria</taxon>
        <taxon>Enterobacterales</taxon>
        <taxon>Morganellaceae</taxon>
        <taxon>Providencia</taxon>
    </lineage>
</organism>
<dbReference type="STRING" id="587.RB151_025240"/>
<dbReference type="EMBL" id="NOWC01000001">
    <property type="protein sequence ID" value="OZS76362.1"/>
    <property type="molecule type" value="Genomic_DNA"/>
</dbReference>
<dbReference type="PANTHER" id="PTHR43222:SF11">
    <property type="entry name" value="PHOSPHATASE NUDJ"/>
    <property type="match status" value="1"/>
</dbReference>
<protein>
    <recommendedName>
        <fullName evidence="4 8">Phosphatase NudJ</fullName>
        <ecNumber evidence="8">3.6.1.-</ecNumber>
    </recommendedName>
</protein>
<dbReference type="Pfam" id="PF00293">
    <property type="entry name" value="NUDIX"/>
    <property type="match status" value="1"/>
</dbReference>
<evidence type="ECO:0000256" key="1">
    <source>
        <dbReference type="ARBA" id="ARBA00001946"/>
    </source>
</evidence>
<dbReference type="EMBL" id="CAHPSF010000002">
    <property type="protein sequence ID" value="CAB5676632.1"/>
    <property type="molecule type" value="Genomic_DNA"/>
</dbReference>
<evidence type="ECO:0000313" key="12">
    <source>
        <dbReference type="EMBL" id="OZS76362.1"/>
    </source>
</evidence>
<dbReference type="InterPro" id="IPR020476">
    <property type="entry name" value="Nudix_hydrolase"/>
</dbReference>
<dbReference type="RefSeq" id="WP_094960446.1">
    <property type="nucleotide sequence ID" value="NZ_ABDWLN020000036.1"/>
</dbReference>
<proteinExistence type="inferred from homology"/>
<dbReference type="InterPro" id="IPR015797">
    <property type="entry name" value="NUDIX_hydrolase-like_dom_sf"/>
</dbReference>
<accession>A0A264VYE4</accession>
<dbReference type="PANTHER" id="PTHR43222">
    <property type="entry name" value="NUDIX HYDROLASE 23"/>
    <property type="match status" value="1"/>
</dbReference>
<evidence type="ECO:0000256" key="5">
    <source>
        <dbReference type="ARBA" id="ARBA00022801"/>
    </source>
</evidence>
<comment type="caution">
    <text evidence="12">The sequence shown here is derived from an EMBL/GenBank/DDBJ whole genome shotgun (WGS) entry which is preliminary data.</text>
</comment>
<comment type="cofactor">
    <cofactor evidence="1 8">
        <name>Mg(2+)</name>
        <dbReference type="ChEBI" id="CHEBI:18420"/>
    </cofactor>
</comment>
<dbReference type="CDD" id="cd03675">
    <property type="entry name" value="NUDIX_Hydrolase"/>
    <property type="match status" value="1"/>
</dbReference>
<evidence type="ECO:0000256" key="3">
    <source>
        <dbReference type="ARBA" id="ARBA00011245"/>
    </source>
</evidence>
<dbReference type="Gene3D" id="3.90.79.10">
    <property type="entry name" value="Nucleoside Triphosphate Pyrophosphohydrolase"/>
    <property type="match status" value="1"/>
</dbReference>
<dbReference type="EC" id="3.6.1.-" evidence="8"/>
<reference evidence="12 13" key="1">
    <citation type="submission" date="2017-07" db="EMBL/GenBank/DDBJ databases">
        <title>blaIMP-27 on transferable plasmids in Proteus mirabilis and Providencia rettgeri.</title>
        <authorList>
            <person name="Potter R."/>
        </authorList>
    </citation>
    <scope>NUCLEOTIDE SEQUENCE [LARGE SCALE GENOMIC DNA]</scope>
    <source>
        <strain evidence="12 13">PR1</strain>
    </source>
</reference>